<feature type="region of interest" description="Disordered" evidence="2">
    <location>
        <begin position="270"/>
        <end position="296"/>
    </location>
</feature>
<feature type="region of interest" description="Disordered" evidence="2">
    <location>
        <begin position="234"/>
        <end position="258"/>
    </location>
</feature>
<dbReference type="PANTHER" id="PTHR37012">
    <property type="entry name" value="B-ZIP TRANSCRIPTION FACTOR (EUROFUNG)-RELATED"/>
    <property type="match status" value="1"/>
</dbReference>
<sequence>MMAWIQSRVPRVRTAISEATAHDSGQDLSKSLLNRIPHPPMSMASPGEADTPEGALRDDGSADGQSSKKRRTGPNSRGVANLTPEQLARKRANDREAQRAIRERTKNQIDRLNQRIRELESQQPYNDLQVVLCEKDAVLAENADMKKRLESVLSIIQPMVRPTGGLNELAAAAEREPLPVHHHHHQRDAPVPPNDSRQFHVTSHDSPQNGLHSPHVPEGARSWLYSADAPTSHLRRYSNGSPGPQFEHARTPNIQPEMPFDERLGVGFLLDNGEPRAVDPNLPPPQHPRPSNVSSSRHAQYAPDLIAHLTLPRNVPATCPLDVILLDFLQDRQNRAAEGVPLKTLVGPHYPNFTCLAYPDRLVESHPLSKLFTDILRTFPDICGTPEQVAIVFVMFLIMRWQIEPTQENYDRLPHWVTPRASQLFTAHPLWVDHLPWPRLRDKLITLPVSFENFFIPFTTTISLNWPYLHRDCLLPASKIRTNTLSAASSPFSTHVNAGSPHGPATPGASTPGAMPSIGHLPAEDDQWLINPAFESHLRDLNNWTLGPSFRGAFPQFVDCVKIKEGR</sequence>
<evidence type="ECO:0000256" key="1">
    <source>
        <dbReference type="SAM" id="Coils"/>
    </source>
</evidence>
<feature type="compositionally biased region" description="Polar residues" evidence="2">
    <location>
        <begin position="195"/>
        <end position="211"/>
    </location>
</feature>
<evidence type="ECO:0000313" key="4">
    <source>
        <dbReference type="Proteomes" id="UP000265663"/>
    </source>
</evidence>
<dbReference type="OrthoDB" id="4161589at2759"/>
<dbReference type="Proteomes" id="UP000265663">
    <property type="component" value="Unassembled WGS sequence"/>
</dbReference>
<proteinExistence type="predicted"/>
<accession>A0A3M7M9Y1</accession>
<dbReference type="InterPro" id="IPR021833">
    <property type="entry name" value="DUF3425"/>
</dbReference>
<evidence type="ECO:0000256" key="2">
    <source>
        <dbReference type="SAM" id="MobiDB-lite"/>
    </source>
</evidence>
<dbReference type="Gene3D" id="1.20.5.170">
    <property type="match status" value="1"/>
</dbReference>
<gene>
    <name evidence="3" type="ORF">GMOD_00005870</name>
</gene>
<dbReference type="InterPro" id="IPR046347">
    <property type="entry name" value="bZIP_sf"/>
</dbReference>
<organism evidence="3 4">
    <name type="scientific">Pyrenophora seminiperda CCB06</name>
    <dbReference type="NCBI Taxonomy" id="1302712"/>
    <lineage>
        <taxon>Eukaryota</taxon>
        <taxon>Fungi</taxon>
        <taxon>Dikarya</taxon>
        <taxon>Ascomycota</taxon>
        <taxon>Pezizomycotina</taxon>
        <taxon>Dothideomycetes</taxon>
        <taxon>Pleosporomycetidae</taxon>
        <taxon>Pleosporales</taxon>
        <taxon>Pleosporineae</taxon>
        <taxon>Pleosporaceae</taxon>
        <taxon>Pyrenophora</taxon>
    </lineage>
</organism>
<feature type="region of interest" description="Disordered" evidence="2">
    <location>
        <begin position="18"/>
        <end position="83"/>
    </location>
</feature>
<protein>
    <submittedName>
        <fullName evidence="3">Bzip transcription factor</fullName>
    </submittedName>
</protein>
<feature type="region of interest" description="Disordered" evidence="2">
    <location>
        <begin position="179"/>
        <end position="218"/>
    </location>
</feature>
<dbReference type="CDD" id="cd14688">
    <property type="entry name" value="bZIP_YAP"/>
    <property type="match status" value="1"/>
</dbReference>
<keyword evidence="4" id="KW-1185">Reference proteome</keyword>
<dbReference type="Pfam" id="PF11905">
    <property type="entry name" value="DUF3425"/>
    <property type="match status" value="1"/>
</dbReference>
<feature type="coiled-coil region" evidence="1">
    <location>
        <begin position="95"/>
        <end position="122"/>
    </location>
</feature>
<dbReference type="AlphaFoldDB" id="A0A3M7M9Y1"/>
<reference evidence="3 4" key="1">
    <citation type="journal article" date="2014" name="PLoS ONE">
        <title>De novo Genome Assembly of the Fungal Plant Pathogen Pyrenophora semeniperda.</title>
        <authorList>
            <person name="Soliai M.M."/>
            <person name="Meyer S.E."/>
            <person name="Udall J.A."/>
            <person name="Elzinga D.E."/>
            <person name="Hermansen R.A."/>
            <person name="Bodily P.M."/>
            <person name="Hart A.A."/>
            <person name="Coleman C.E."/>
        </authorList>
    </citation>
    <scope>NUCLEOTIDE SEQUENCE [LARGE SCALE GENOMIC DNA]</scope>
    <source>
        <strain evidence="3 4">CCB06</strain>
        <tissue evidence="3">Mycelium</tissue>
    </source>
</reference>
<keyword evidence="1" id="KW-0175">Coiled coil</keyword>
<name>A0A3M7M9Y1_9PLEO</name>
<dbReference type="EMBL" id="KE747826">
    <property type="protein sequence ID" value="RMZ71333.1"/>
    <property type="molecule type" value="Genomic_DNA"/>
</dbReference>
<dbReference type="PANTHER" id="PTHR37012:SF2">
    <property type="entry name" value="BZIP DOMAIN-CONTAINING PROTEIN-RELATED"/>
    <property type="match status" value="1"/>
</dbReference>
<dbReference type="GO" id="GO:0003700">
    <property type="term" value="F:DNA-binding transcription factor activity"/>
    <property type="evidence" value="ECO:0007669"/>
    <property type="project" value="InterPro"/>
</dbReference>
<dbReference type="SUPFAM" id="SSF57959">
    <property type="entry name" value="Leucine zipper domain"/>
    <property type="match status" value="1"/>
</dbReference>
<evidence type="ECO:0000313" key="3">
    <source>
        <dbReference type="EMBL" id="RMZ71333.1"/>
    </source>
</evidence>
<feature type="region of interest" description="Disordered" evidence="2">
    <location>
        <begin position="491"/>
        <end position="514"/>
    </location>
</feature>